<evidence type="ECO:0000313" key="1">
    <source>
        <dbReference type="EMBL" id="RAI93844.1"/>
    </source>
</evidence>
<evidence type="ECO:0000313" key="2">
    <source>
        <dbReference type="Proteomes" id="UP000249610"/>
    </source>
</evidence>
<dbReference type="RefSeq" id="WP_111610192.1">
    <property type="nucleotide sequence ID" value="NZ_QLLK01000002.1"/>
</dbReference>
<name>A0A327PRF7_9BACT</name>
<reference evidence="1 2" key="1">
    <citation type="submission" date="2018-06" db="EMBL/GenBank/DDBJ databases">
        <title>Genomic Encyclopedia of Archaeal and Bacterial Type Strains, Phase II (KMG-II): from individual species to whole genera.</title>
        <authorList>
            <person name="Goeker M."/>
        </authorList>
    </citation>
    <scope>NUCLEOTIDE SEQUENCE [LARGE SCALE GENOMIC DNA]</scope>
    <source>
        <strain evidence="1 2">DSM 23446</strain>
    </source>
</reference>
<organism evidence="1 2">
    <name type="scientific">Algoriphagus yeomjeoni</name>
    <dbReference type="NCBI Taxonomy" id="291403"/>
    <lineage>
        <taxon>Bacteria</taxon>
        <taxon>Pseudomonadati</taxon>
        <taxon>Bacteroidota</taxon>
        <taxon>Cytophagia</taxon>
        <taxon>Cytophagales</taxon>
        <taxon>Cyclobacteriaceae</taxon>
        <taxon>Algoriphagus</taxon>
    </lineage>
</organism>
<gene>
    <name evidence="1" type="ORF">LV83_00750</name>
</gene>
<keyword evidence="2" id="KW-1185">Reference proteome</keyword>
<comment type="caution">
    <text evidence="1">The sequence shown here is derived from an EMBL/GenBank/DDBJ whole genome shotgun (WGS) entry which is preliminary data.</text>
</comment>
<dbReference type="EMBL" id="QLLK01000002">
    <property type="protein sequence ID" value="RAI93844.1"/>
    <property type="molecule type" value="Genomic_DNA"/>
</dbReference>
<dbReference type="AlphaFoldDB" id="A0A327PRF7"/>
<protein>
    <submittedName>
        <fullName evidence="1">Uncharacterized protein</fullName>
    </submittedName>
</protein>
<sequence length="300" mass="35456">MELYDSLGNLLLTVVIPTHPPIIIGINQDFPIPPIGGDFLFNFNAFIEKEEHLGRINYLLETGGLTVGAYIQNIIILQHGLKPGVEKPDASLYMNDYYKYWYRYQIYSPYPEFPDPEMGIKKLIIKANKEIRFEVPSLYPVPMPGGKLEINYAKVLDSKDLRYVKNLTKKEALYCFKYEKNEMWFQLGIPAWIKPNFSQSEQNRYYSFYWTRNPEYAPEYWLTEPFVLTYPSEPDIRIEVPGSERIFIPGITYQINWKKFLPTEHLERIKEELEEYERYADEWIDTKTVIHGRCGFNPDL</sequence>
<proteinExistence type="predicted"/>
<dbReference type="Proteomes" id="UP000249610">
    <property type="component" value="Unassembled WGS sequence"/>
</dbReference>
<accession>A0A327PRF7</accession>